<dbReference type="EMBL" id="WSZM01000522">
    <property type="protein sequence ID" value="KAF4031949.1"/>
    <property type="molecule type" value="Genomic_DNA"/>
</dbReference>
<reference evidence="2" key="1">
    <citation type="submission" date="2020-04" db="EMBL/GenBank/DDBJ databases">
        <title>Hybrid Assembly of Korean Phytophthora infestans isolates.</title>
        <authorList>
            <person name="Prokchorchik M."/>
            <person name="Lee Y."/>
            <person name="Seo J."/>
            <person name="Cho J.-H."/>
            <person name="Park Y.-E."/>
            <person name="Jang D.-C."/>
            <person name="Im J.-S."/>
            <person name="Choi J.-G."/>
            <person name="Park H.-J."/>
            <person name="Lee G.-B."/>
            <person name="Lee Y.-G."/>
            <person name="Hong S.-Y."/>
            <person name="Cho K."/>
            <person name="Sohn K.H."/>
        </authorList>
    </citation>
    <scope>NUCLEOTIDE SEQUENCE</scope>
    <source>
        <strain evidence="2">KR_1_A1</strain>
    </source>
</reference>
<evidence type="ECO:0000313" key="1">
    <source>
        <dbReference type="EMBL" id="KAF4031946.1"/>
    </source>
</evidence>
<comment type="caution">
    <text evidence="2">The sequence shown here is derived from an EMBL/GenBank/DDBJ whole genome shotgun (WGS) entry which is preliminary data.</text>
</comment>
<evidence type="ECO:0000313" key="2">
    <source>
        <dbReference type="EMBL" id="KAF4031949.1"/>
    </source>
</evidence>
<evidence type="ECO:0000313" key="3">
    <source>
        <dbReference type="EMBL" id="KAF4045097.1"/>
    </source>
</evidence>
<organism evidence="2 4">
    <name type="scientific">Phytophthora infestans</name>
    <name type="common">Potato late blight agent</name>
    <name type="synonym">Botrytis infestans</name>
    <dbReference type="NCBI Taxonomy" id="4787"/>
    <lineage>
        <taxon>Eukaryota</taxon>
        <taxon>Sar</taxon>
        <taxon>Stramenopiles</taxon>
        <taxon>Oomycota</taxon>
        <taxon>Peronosporomycetes</taxon>
        <taxon>Peronosporales</taxon>
        <taxon>Peronosporaceae</taxon>
        <taxon>Phytophthora</taxon>
    </lineage>
</organism>
<keyword evidence="4" id="KW-1185">Reference proteome</keyword>
<sequence length="132" mass="14687">MASIRIDNGVEQKIVRQGLVANLVKTIKVTAERLDGRQQQLVTRNDVGNAHLCWQRHQIRLVDLMIGSPNQVVILGISVINWQTGVMNFGKERTATDNRAVTKSVRSVTSSPAQQLVKELLEDSPIMNQNTS</sequence>
<gene>
    <name evidence="3" type="ORF">GN244_ATG02480</name>
    <name evidence="1" type="ORF">GN244_ATG16179</name>
    <name evidence="2" type="ORF">GN244_ATG16182</name>
</gene>
<dbReference type="EMBL" id="WSZM01000055">
    <property type="protein sequence ID" value="KAF4045097.1"/>
    <property type="molecule type" value="Genomic_DNA"/>
</dbReference>
<dbReference type="EMBL" id="WSZM01000522">
    <property type="protein sequence ID" value="KAF4031946.1"/>
    <property type="molecule type" value="Genomic_DNA"/>
</dbReference>
<protein>
    <submittedName>
        <fullName evidence="2">Uncharacterized protein</fullName>
    </submittedName>
</protein>
<name>A0A833STQ1_PHYIN</name>
<accession>A0A833STQ1</accession>
<dbReference type="Proteomes" id="UP000602510">
    <property type="component" value="Unassembled WGS sequence"/>
</dbReference>
<evidence type="ECO:0000313" key="4">
    <source>
        <dbReference type="Proteomes" id="UP000602510"/>
    </source>
</evidence>
<dbReference type="AlphaFoldDB" id="A0A833STQ1"/>
<proteinExistence type="predicted"/>